<gene>
    <name evidence="1" type="ORF">GL4_2888</name>
</gene>
<protein>
    <submittedName>
        <fullName evidence="1">Uncharacterized protein</fullName>
    </submittedName>
</protein>
<accession>A0A0A8K6C1</accession>
<sequence>MAVKYALEDGFGKIVMCGIPMDMRMGRIDGREGWPSAQRYLRRFEEALPYMQDKVRSMSGRTKDLLGPPTPEWLLGQ</sequence>
<dbReference type="EMBL" id="AP014648">
    <property type="protein sequence ID" value="BAQ18321.1"/>
    <property type="molecule type" value="Genomic_DNA"/>
</dbReference>
<dbReference type="HOGENOM" id="CLU_2634002_0_0_5"/>
<evidence type="ECO:0000313" key="2">
    <source>
        <dbReference type="Proteomes" id="UP000031643"/>
    </source>
</evidence>
<dbReference type="AlphaFoldDB" id="A0A0A8K6C1"/>
<organism evidence="1 2">
    <name type="scientific">Methyloceanibacter caenitepidi</name>
    <dbReference type="NCBI Taxonomy" id="1384459"/>
    <lineage>
        <taxon>Bacteria</taxon>
        <taxon>Pseudomonadati</taxon>
        <taxon>Pseudomonadota</taxon>
        <taxon>Alphaproteobacteria</taxon>
        <taxon>Hyphomicrobiales</taxon>
        <taxon>Hyphomicrobiaceae</taxon>
        <taxon>Methyloceanibacter</taxon>
    </lineage>
</organism>
<dbReference type="STRING" id="1384459.GL4_2888"/>
<reference evidence="1 2" key="1">
    <citation type="submission" date="2014-09" db="EMBL/GenBank/DDBJ databases">
        <title>Genome sequencing of Methyloceanibacter caenitepidi Gela4.</title>
        <authorList>
            <person name="Takeuchi M."/>
            <person name="Susumu S."/>
            <person name="Kamagata Y."/>
            <person name="Oshima K."/>
            <person name="Hattori M."/>
            <person name="Iwasaki W."/>
        </authorList>
    </citation>
    <scope>NUCLEOTIDE SEQUENCE [LARGE SCALE GENOMIC DNA]</scope>
    <source>
        <strain evidence="1 2">Gela4</strain>
    </source>
</reference>
<name>A0A0A8K6C1_9HYPH</name>
<keyword evidence="2" id="KW-1185">Reference proteome</keyword>
<dbReference type="Proteomes" id="UP000031643">
    <property type="component" value="Chromosome"/>
</dbReference>
<evidence type="ECO:0000313" key="1">
    <source>
        <dbReference type="EMBL" id="BAQ18321.1"/>
    </source>
</evidence>
<proteinExistence type="predicted"/>
<dbReference type="KEGG" id="mcg:GL4_2888"/>